<proteinExistence type="predicted"/>
<dbReference type="PANTHER" id="PTHR37009:SF2">
    <property type="entry name" value="TOLA PROTEIN"/>
    <property type="match status" value="1"/>
</dbReference>
<dbReference type="PROSITE" id="PS00018">
    <property type="entry name" value="EF_HAND_1"/>
    <property type="match status" value="1"/>
</dbReference>
<accession>A0A7S0CZY7</accession>
<name>A0A7S0CZY7_9EUKA</name>
<sequence length="321" mass="36245">MSDKKVNLTKKFDDLVDKDIDGQLEFFLKSFIFDLGNDWKACIDLSKKFKKYLKDQTEKKDLNHVQASDFLQQNGKTRTGLERKKECKDIDLNSDGRICFIEYLLLHYKAMILKAYYKRKEIPIVEDLSRDGIGVVGVGGKILEELFTMPMGLDPKLIAAIEEFTAKKRAREKKIQKLEKQAEKGGVLGKAARNEIDQMMSQDLTTMNRVELTLNAAKRKGAKNSGAAELQARKEEEEKKKNSKLAAGRSKMAAMAAMWGGSKKAMLNKTKTKEAPAVNSRTKTLGKIKNKSNKQKLKKVSKPREGLAPWVKQAANEEKKA</sequence>
<dbReference type="GO" id="GO:0051764">
    <property type="term" value="P:actin crosslink formation"/>
    <property type="evidence" value="ECO:0007669"/>
    <property type="project" value="TreeGrafter"/>
</dbReference>
<dbReference type="PANTHER" id="PTHR37009">
    <property type="entry name" value="EF-HAND DOMAIN-CONTAINING PROTEIN"/>
    <property type="match status" value="1"/>
</dbReference>
<dbReference type="AlphaFoldDB" id="A0A7S0CZY7"/>
<feature type="compositionally biased region" description="Low complexity" evidence="2">
    <location>
        <begin position="244"/>
        <end position="258"/>
    </location>
</feature>
<dbReference type="Gene3D" id="1.10.238.10">
    <property type="entry name" value="EF-hand"/>
    <property type="match status" value="1"/>
</dbReference>
<evidence type="ECO:0000256" key="2">
    <source>
        <dbReference type="SAM" id="MobiDB-lite"/>
    </source>
</evidence>
<evidence type="ECO:0000259" key="3">
    <source>
        <dbReference type="Pfam" id="PF18060"/>
    </source>
</evidence>
<dbReference type="Pfam" id="PF18060">
    <property type="entry name" value="F_actin_bund_C"/>
    <property type="match status" value="1"/>
</dbReference>
<protein>
    <recommendedName>
        <fullName evidence="3">Calcium-regulated actin-bundling protein C-terminal domain-containing protein</fullName>
    </recommendedName>
</protein>
<feature type="domain" description="Calcium-regulated actin-bundling protein C-terminal" evidence="3">
    <location>
        <begin position="159"/>
        <end position="242"/>
    </location>
</feature>
<feature type="region of interest" description="Disordered" evidence="2">
    <location>
        <begin position="218"/>
        <end position="321"/>
    </location>
</feature>
<feature type="compositionally biased region" description="Basic and acidic residues" evidence="2">
    <location>
        <begin position="231"/>
        <end position="240"/>
    </location>
</feature>
<organism evidence="4">
    <name type="scientific">Amorphochlora amoebiformis</name>
    <dbReference type="NCBI Taxonomy" id="1561963"/>
    <lineage>
        <taxon>Eukaryota</taxon>
        <taxon>Sar</taxon>
        <taxon>Rhizaria</taxon>
        <taxon>Cercozoa</taxon>
        <taxon>Chlorarachniophyceae</taxon>
        <taxon>Amorphochlora</taxon>
    </lineage>
</organism>
<dbReference type="InterPro" id="IPR040810">
    <property type="entry name" value="F_actin_bund_C"/>
</dbReference>
<gene>
    <name evidence="4" type="ORF">LAMO00422_LOCUS5289</name>
</gene>
<keyword evidence="1" id="KW-0106">Calcium</keyword>
<dbReference type="InterPro" id="IPR053356">
    <property type="entry name" value="Calcium-reg_actin-bundling"/>
</dbReference>
<dbReference type="GO" id="GO:0030863">
    <property type="term" value="C:cortical cytoskeleton"/>
    <property type="evidence" value="ECO:0007669"/>
    <property type="project" value="TreeGrafter"/>
</dbReference>
<dbReference type="InterPro" id="IPR011992">
    <property type="entry name" value="EF-hand-dom_pair"/>
</dbReference>
<feature type="compositionally biased region" description="Basic residues" evidence="2">
    <location>
        <begin position="284"/>
        <end position="301"/>
    </location>
</feature>
<dbReference type="SUPFAM" id="SSF47473">
    <property type="entry name" value="EF-hand"/>
    <property type="match status" value="1"/>
</dbReference>
<dbReference type="GO" id="GO:0051015">
    <property type="term" value="F:actin filament binding"/>
    <property type="evidence" value="ECO:0007669"/>
    <property type="project" value="TreeGrafter"/>
</dbReference>
<dbReference type="GO" id="GO:0030046">
    <property type="term" value="P:parallel actin filament bundle assembly"/>
    <property type="evidence" value="ECO:0007669"/>
    <property type="project" value="TreeGrafter"/>
</dbReference>
<dbReference type="InterPro" id="IPR018247">
    <property type="entry name" value="EF_Hand_1_Ca_BS"/>
</dbReference>
<dbReference type="EMBL" id="HBEM01007547">
    <property type="protein sequence ID" value="CAD8439234.1"/>
    <property type="molecule type" value="Transcribed_RNA"/>
</dbReference>
<evidence type="ECO:0000256" key="1">
    <source>
        <dbReference type="ARBA" id="ARBA00022837"/>
    </source>
</evidence>
<evidence type="ECO:0000313" key="4">
    <source>
        <dbReference type="EMBL" id="CAD8439234.1"/>
    </source>
</evidence>
<reference evidence="4" key="1">
    <citation type="submission" date="2021-01" db="EMBL/GenBank/DDBJ databases">
        <authorList>
            <person name="Corre E."/>
            <person name="Pelletier E."/>
            <person name="Niang G."/>
            <person name="Scheremetjew M."/>
            <person name="Finn R."/>
            <person name="Kale V."/>
            <person name="Holt S."/>
            <person name="Cochrane G."/>
            <person name="Meng A."/>
            <person name="Brown T."/>
            <person name="Cohen L."/>
        </authorList>
    </citation>
    <scope>NUCLEOTIDE SEQUENCE</scope>
    <source>
        <strain evidence="4">CCMP2058</strain>
    </source>
</reference>